<accession>A0A285MTM1</accession>
<sequence>MLVHQPSNYIDFLKYCKKRRSFCKGYQRLKKDRSRGDINQFDYVKSLRKIHRAAIELELEYFDILYMRSN</sequence>
<keyword evidence="2" id="KW-1185">Reference proteome</keyword>
<dbReference type="EMBL" id="OBEH01000003">
    <property type="protein sequence ID" value="SNZ00524.1"/>
    <property type="molecule type" value="Genomic_DNA"/>
</dbReference>
<organism evidence="1 2">
    <name type="scientific">Flagellimonas pacifica</name>
    <dbReference type="NCBI Taxonomy" id="1247520"/>
    <lineage>
        <taxon>Bacteria</taxon>
        <taxon>Pseudomonadati</taxon>
        <taxon>Bacteroidota</taxon>
        <taxon>Flavobacteriia</taxon>
        <taxon>Flavobacteriales</taxon>
        <taxon>Flavobacteriaceae</taxon>
        <taxon>Flagellimonas</taxon>
    </lineage>
</organism>
<name>A0A285MTM1_9FLAO</name>
<reference evidence="2" key="1">
    <citation type="submission" date="2017-09" db="EMBL/GenBank/DDBJ databases">
        <authorList>
            <person name="Varghese N."/>
            <person name="Submissions S."/>
        </authorList>
    </citation>
    <scope>NUCLEOTIDE SEQUENCE [LARGE SCALE GENOMIC DNA]</scope>
    <source>
        <strain evidence="2">DSM 25885</strain>
    </source>
</reference>
<protein>
    <submittedName>
        <fullName evidence="1">Uncharacterized protein</fullName>
    </submittedName>
</protein>
<evidence type="ECO:0000313" key="2">
    <source>
        <dbReference type="Proteomes" id="UP000219048"/>
    </source>
</evidence>
<gene>
    <name evidence="1" type="ORF">SAMN06265377_2348</name>
</gene>
<proteinExistence type="predicted"/>
<dbReference type="Proteomes" id="UP000219048">
    <property type="component" value="Unassembled WGS sequence"/>
</dbReference>
<evidence type="ECO:0000313" key="1">
    <source>
        <dbReference type="EMBL" id="SNZ00524.1"/>
    </source>
</evidence>
<dbReference type="AlphaFoldDB" id="A0A285MTM1"/>